<feature type="compositionally biased region" description="Basic and acidic residues" evidence="1">
    <location>
        <begin position="124"/>
        <end position="160"/>
    </location>
</feature>
<protein>
    <submittedName>
        <fullName evidence="2">RRM domain-containing protein</fullName>
    </submittedName>
</protein>
<evidence type="ECO:0000313" key="2">
    <source>
        <dbReference type="EnsemblMetazoa" id="RPRC000344-PA"/>
    </source>
</evidence>
<evidence type="ECO:0000313" key="3">
    <source>
        <dbReference type="Proteomes" id="UP000015103"/>
    </source>
</evidence>
<dbReference type="EnsemblMetazoa" id="RPRC000344-RA">
    <property type="protein sequence ID" value="RPRC000344-PA"/>
    <property type="gene ID" value="RPRC000344"/>
</dbReference>
<feature type="compositionally biased region" description="Basic residues" evidence="1">
    <location>
        <begin position="308"/>
        <end position="320"/>
    </location>
</feature>
<dbReference type="VEuPathDB" id="VectorBase:RPRC000344"/>
<dbReference type="AlphaFoldDB" id="T1H8K2"/>
<feature type="compositionally biased region" description="Basic and acidic residues" evidence="1">
    <location>
        <begin position="321"/>
        <end position="342"/>
    </location>
</feature>
<organism evidence="2 3">
    <name type="scientific">Rhodnius prolixus</name>
    <name type="common">Triatomid bug</name>
    <dbReference type="NCBI Taxonomy" id="13249"/>
    <lineage>
        <taxon>Eukaryota</taxon>
        <taxon>Metazoa</taxon>
        <taxon>Ecdysozoa</taxon>
        <taxon>Arthropoda</taxon>
        <taxon>Hexapoda</taxon>
        <taxon>Insecta</taxon>
        <taxon>Pterygota</taxon>
        <taxon>Neoptera</taxon>
        <taxon>Paraneoptera</taxon>
        <taxon>Hemiptera</taxon>
        <taxon>Heteroptera</taxon>
        <taxon>Panheteroptera</taxon>
        <taxon>Cimicomorpha</taxon>
        <taxon>Reduviidae</taxon>
        <taxon>Triatominae</taxon>
        <taxon>Rhodnius</taxon>
    </lineage>
</organism>
<sequence length="597" mass="69275">MALHLAENGCYGIKISPKTPCQEMEEDKLRSVLAKYGDLKELQIPNKCLAFAFFAEYEEARDCLDSLQDHREYLVKPGWPKQTTADEKNSRHVKSGAPDESKGTYRQRDKEGDTQGQDYRPKHRFSDGPKSDNSFEKNKNNFNDKAKFNFRRRNYDDSRYGNKKQYSSDASNNYRLQNNGKQKNYQTEENNTCQSEHDSLEFEENKNSPRISEENRTERGESRRGRLNHLEHCRPVRPRSEFRKDYQRNEETSNEIRPKFRYNRGRSEDSFRTTTNNNNDPDSKQRRSYGKKNDFKKKEEKFIENSNHRFKRVTNHRQPSRRGDREGSRERTRCREGLTGKSEEEENIKQNHARKNQKYDAMKSRGSAQQSSAKDATNDEIKNWSTGLQSSAADAIQAANKKIRNRSTVHQSSAKDAMLQAANKETKRRNTVKELHTEEAAKEVDKTAKGRNTIKLSPANEALKEIDKPIKDKVTIKQRTADGVMKEVQATKDGKRFSADALREIDKSTPRRYSANDALREVDKTTEDSNTIKKNSGDDALMSADKIKYHLKEQKTSYVVIFNLPGNIFEGMIYDLTKMWVEVLNIELKYGTNIFKS</sequence>
<feature type="compositionally biased region" description="Basic and acidic residues" evidence="1">
    <location>
        <begin position="281"/>
        <end position="307"/>
    </location>
</feature>
<dbReference type="InterPro" id="IPR035979">
    <property type="entry name" value="RBD_domain_sf"/>
</dbReference>
<evidence type="ECO:0000256" key="1">
    <source>
        <dbReference type="SAM" id="MobiDB-lite"/>
    </source>
</evidence>
<dbReference type="Pfam" id="PF00076">
    <property type="entry name" value="RRM_1"/>
    <property type="match status" value="1"/>
</dbReference>
<dbReference type="OMA" id="CHENGND"/>
<reference evidence="2" key="1">
    <citation type="submission" date="2015-05" db="UniProtKB">
        <authorList>
            <consortium name="EnsemblMetazoa"/>
        </authorList>
    </citation>
    <scope>IDENTIFICATION</scope>
</reference>
<feature type="compositionally biased region" description="Polar residues" evidence="1">
    <location>
        <begin position="366"/>
        <end position="375"/>
    </location>
</feature>
<proteinExistence type="predicted"/>
<keyword evidence="3" id="KW-1185">Reference proteome</keyword>
<feature type="compositionally biased region" description="Basic and acidic residues" evidence="1">
    <location>
        <begin position="97"/>
        <end position="113"/>
    </location>
</feature>
<dbReference type="GO" id="GO:0003723">
    <property type="term" value="F:RNA binding"/>
    <property type="evidence" value="ECO:0007669"/>
    <property type="project" value="InterPro"/>
</dbReference>
<feature type="compositionally biased region" description="Basic and acidic residues" evidence="1">
    <location>
        <begin position="195"/>
        <end position="258"/>
    </location>
</feature>
<feature type="region of interest" description="Disordered" evidence="1">
    <location>
        <begin position="406"/>
        <end position="431"/>
    </location>
</feature>
<dbReference type="EMBL" id="ACPB03014798">
    <property type="status" value="NOT_ANNOTATED_CDS"/>
    <property type="molecule type" value="Genomic_DNA"/>
</dbReference>
<accession>T1H8K2</accession>
<name>T1H8K2_RHOPR</name>
<dbReference type="InParanoid" id="T1H8K2"/>
<dbReference type="SUPFAM" id="SSF54928">
    <property type="entry name" value="RNA-binding domain, RBD"/>
    <property type="match status" value="1"/>
</dbReference>
<feature type="compositionally biased region" description="Polar residues" evidence="1">
    <location>
        <begin position="164"/>
        <end position="194"/>
    </location>
</feature>
<dbReference type="HOGENOM" id="CLU_457346_0_0_1"/>
<dbReference type="Proteomes" id="UP000015103">
    <property type="component" value="Unassembled WGS sequence"/>
</dbReference>
<dbReference type="InterPro" id="IPR000504">
    <property type="entry name" value="RRM_dom"/>
</dbReference>
<feature type="region of interest" description="Disordered" evidence="1">
    <location>
        <begin position="78"/>
        <end position="378"/>
    </location>
</feature>